<dbReference type="RefSeq" id="WP_307312478.1">
    <property type="nucleotide sequence ID" value="NZ_JAUSRE010000039.1"/>
</dbReference>
<dbReference type="EMBL" id="JAUSRE010000039">
    <property type="protein sequence ID" value="MDP9890809.1"/>
    <property type="molecule type" value="Genomic_DNA"/>
</dbReference>
<dbReference type="InterPro" id="IPR008523">
    <property type="entry name" value="DUF805"/>
</dbReference>
<sequence>MVHFVGAVGSAFKRAGDFRGRSSRSEYWYFFLLNLMIQVSAFALDYAGAYPVFTTVAAVWSLIALVPGLSLFIRRLRDGGYSPWMSLFALAGPLGAVVFLVLLCQPSAADKPAAVGSHTPLAANAVPSDLSGRQELPDHESKSRSSALLLGFCLVATLAVVLGSVSYAATQASMREAEAQAVASRAAAAASSRASAAASASASADAARQAAAAAEASRLAKAAQDQREAEASRTAAASQAADATARAYAAARDKLVSEGWNEGPDGVFYQWVAADQTKCPPYQRCVQLKVTTPEGCPNGVAVQASELTAGTVTGSASAYSSGFLAGQNALVTLTTYDAHNDEVSIKKMTCQ</sequence>
<protein>
    <submittedName>
        <fullName evidence="2">Uncharacterized membrane protein YhaH (DUF805 family)</fullName>
    </submittedName>
</protein>
<reference evidence="2 3" key="1">
    <citation type="submission" date="2023-07" db="EMBL/GenBank/DDBJ databases">
        <title>Sorghum-associated microbial communities from plants grown in Nebraska, USA.</title>
        <authorList>
            <person name="Schachtman D."/>
        </authorList>
    </citation>
    <scope>NUCLEOTIDE SEQUENCE [LARGE SCALE GENOMIC DNA]</scope>
    <source>
        <strain evidence="2 3">CC222</strain>
    </source>
</reference>
<gene>
    <name evidence="2" type="ORF">J2X98_004424</name>
</gene>
<keyword evidence="1" id="KW-0812">Transmembrane</keyword>
<keyword evidence="1" id="KW-0472">Membrane</keyword>
<keyword evidence="3" id="KW-1185">Reference proteome</keyword>
<feature type="transmembrane region" description="Helical" evidence="1">
    <location>
        <begin position="147"/>
        <end position="169"/>
    </location>
</feature>
<accession>A0ABT9S005</accession>
<proteinExistence type="predicted"/>
<dbReference type="PANTHER" id="PTHR34980:SF2">
    <property type="entry name" value="INNER MEMBRANE PROTEIN YHAH-RELATED"/>
    <property type="match status" value="1"/>
</dbReference>
<evidence type="ECO:0000313" key="2">
    <source>
        <dbReference type="EMBL" id="MDP9890809.1"/>
    </source>
</evidence>
<feature type="transmembrane region" description="Helical" evidence="1">
    <location>
        <begin position="50"/>
        <end position="72"/>
    </location>
</feature>
<organism evidence="2 3">
    <name type="scientific">Pseudarthrobacter enclensis</name>
    <dbReference type="NCBI Taxonomy" id="993070"/>
    <lineage>
        <taxon>Bacteria</taxon>
        <taxon>Bacillati</taxon>
        <taxon>Actinomycetota</taxon>
        <taxon>Actinomycetes</taxon>
        <taxon>Micrococcales</taxon>
        <taxon>Micrococcaceae</taxon>
        <taxon>Pseudarthrobacter</taxon>
    </lineage>
</organism>
<keyword evidence="1" id="KW-1133">Transmembrane helix</keyword>
<evidence type="ECO:0000256" key="1">
    <source>
        <dbReference type="SAM" id="Phobius"/>
    </source>
</evidence>
<dbReference type="Proteomes" id="UP001226577">
    <property type="component" value="Unassembled WGS sequence"/>
</dbReference>
<feature type="transmembrane region" description="Helical" evidence="1">
    <location>
        <begin position="84"/>
        <end position="103"/>
    </location>
</feature>
<feature type="transmembrane region" description="Helical" evidence="1">
    <location>
        <begin position="27"/>
        <end position="44"/>
    </location>
</feature>
<evidence type="ECO:0000313" key="3">
    <source>
        <dbReference type="Proteomes" id="UP001226577"/>
    </source>
</evidence>
<comment type="caution">
    <text evidence="2">The sequence shown here is derived from an EMBL/GenBank/DDBJ whole genome shotgun (WGS) entry which is preliminary data.</text>
</comment>
<name>A0ABT9S005_9MICC</name>
<dbReference type="PANTHER" id="PTHR34980">
    <property type="entry name" value="INNER MEMBRANE PROTEIN-RELATED-RELATED"/>
    <property type="match status" value="1"/>
</dbReference>
<dbReference type="Pfam" id="PF05656">
    <property type="entry name" value="DUF805"/>
    <property type="match status" value="1"/>
</dbReference>